<dbReference type="Proteomes" id="UP000800093">
    <property type="component" value="Unassembled WGS sequence"/>
</dbReference>
<comment type="caution">
    <text evidence="8">The sequence shown here is derived from an EMBL/GenBank/DDBJ whole genome shotgun (WGS) entry which is preliminary data.</text>
</comment>
<dbReference type="Pfam" id="PF03062">
    <property type="entry name" value="MBOAT"/>
    <property type="match status" value="1"/>
</dbReference>
<keyword evidence="5 7" id="KW-0472">Membrane</keyword>
<evidence type="ECO:0000256" key="3">
    <source>
        <dbReference type="ARBA" id="ARBA00022692"/>
    </source>
</evidence>
<feature type="transmembrane region" description="Helical" evidence="7">
    <location>
        <begin position="408"/>
        <end position="427"/>
    </location>
</feature>
<evidence type="ECO:0000313" key="9">
    <source>
        <dbReference type="Proteomes" id="UP000800093"/>
    </source>
</evidence>
<dbReference type="PANTHER" id="PTHR13906:SF4">
    <property type="entry name" value="LYSOPHOSPHOLIPID ACYLTRANSFERASE 6"/>
    <property type="match status" value="1"/>
</dbReference>
<evidence type="ECO:0000256" key="6">
    <source>
        <dbReference type="ARBA" id="ARBA00023315"/>
    </source>
</evidence>
<feature type="transmembrane region" description="Helical" evidence="7">
    <location>
        <begin position="78"/>
        <end position="98"/>
    </location>
</feature>
<dbReference type="GO" id="GO:0016020">
    <property type="term" value="C:membrane"/>
    <property type="evidence" value="ECO:0007669"/>
    <property type="project" value="UniProtKB-SubCell"/>
</dbReference>
<comment type="subcellular location">
    <subcellularLocation>
        <location evidence="1">Membrane</location>
        <topology evidence="1">Multi-pass membrane protein</topology>
    </subcellularLocation>
</comment>
<keyword evidence="2" id="KW-0808">Transferase</keyword>
<accession>A0A9P4KA31</accession>
<feature type="transmembrane region" description="Helical" evidence="7">
    <location>
        <begin position="118"/>
        <end position="138"/>
    </location>
</feature>
<evidence type="ECO:0000256" key="7">
    <source>
        <dbReference type="SAM" id="Phobius"/>
    </source>
</evidence>
<evidence type="ECO:0000256" key="1">
    <source>
        <dbReference type="ARBA" id="ARBA00004141"/>
    </source>
</evidence>
<evidence type="ECO:0000256" key="5">
    <source>
        <dbReference type="ARBA" id="ARBA00023136"/>
    </source>
</evidence>
<protein>
    <submittedName>
        <fullName evidence="8">MBOAT family protein-like protein</fullName>
    </submittedName>
</protein>
<dbReference type="InterPro" id="IPR004299">
    <property type="entry name" value="MBOAT_fam"/>
</dbReference>
<evidence type="ECO:0000256" key="4">
    <source>
        <dbReference type="ARBA" id="ARBA00022989"/>
    </source>
</evidence>
<dbReference type="GO" id="GO:0030258">
    <property type="term" value="P:lipid modification"/>
    <property type="evidence" value="ECO:0007669"/>
    <property type="project" value="TreeGrafter"/>
</dbReference>
<dbReference type="EMBL" id="ML986621">
    <property type="protein sequence ID" value="KAF2263868.1"/>
    <property type="molecule type" value="Genomic_DNA"/>
</dbReference>
<reference evidence="9" key="1">
    <citation type="journal article" date="2020" name="Stud. Mycol.">
        <title>101 Dothideomycetes genomes: A test case for predicting lifestyles and emergence of pathogens.</title>
        <authorList>
            <person name="Haridas S."/>
            <person name="Albert R."/>
            <person name="Binder M."/>
            <person name="Bloem J."/>
            <person name="LaButti K."/>
            <person name="Salamov A."/>
            <person name="Andreopoulos B."/>
            <person name="Baker S."/>
            <person name="Barry K."/>
            <person name="Bills G."/>
            <person name="Bluhm B."/>
            <person name="Cannon C."/>
            <person name="Castanera R."/>
            <person name="Culley D."/>
            <person name="Daum C."/>
            <person name="Ezra D."/>
            <person name="Gonzalez J."/>
            <person name="Henrissat B."/>
            <person name="Kuo A."/>
            <person name="Liang C."/>
            <person name="Lipzen A."/>
            <person name="Lutzoni F."/>
            <person name="Magnuson J."/>
            <person name="Mondo S."/>
            <person name="Nolan M."/>
            <person name="Ohm R."/>
            <person name="Pangilinan J."/>
            <person name="Park H.-J."/>
            <person name="Ramirez L."/>
            <person name="Alfaro M."/>
            <person name="Sun H."/>
            <person name="Tritt A."/>
            <person name="Yoshinaga Y."/>
            <person name="Zwiers L.-H."/>
            <person name="Turgeon B."/>
            <person name="Goodwin S."/>
            <person name="Spatafora J."/>
            <person name="Crous P."/>
            <person name="Grigoriev I."/>
        </authorList>
    </citation>
    <scope>NUCLEOTIDE SEQUENCE [LARGE SCALE GENOMIC DNA]</scope>
    <source>
        <strain evidence="9">CBS 304.66</strain>
    </source>
</reference>
<evidence type="ECO:0000313" key="8">
    <source>
        <dbReference type="EMBL" id="KAF2263868.1"/>
    </source>
</evidence>
<proteinExistence type="predicted"/>
<name>A0A9P4KA31_9PLEO</name>
<dbReference type="GO" id="GO:0047184">
    <property type="term" value="F:1-acylglycerophosphocholine O-acyltransferase activity"/>
    <property type="evidence" value="ECO:0007669"/>
    <property type="project" value="TreeGrafter"/>
</dbReference>
<gene>
    <name evidence="8" type="ORF">CC78DRAFT_517775</name>
</gene>
<feature type="transmembrane region" description="Helical" evidence="7">
    <location>
        <begin position="476"/>
        <end position="495"/>
    </location>
</feature>
<dbReference type="GO" id="GO:0005783">
    <property type="term" value="C:endoplasmic reticulum"/>
    <property type="evidence" value="ECO:0007669"/>
    <property type="project" value="TreeGrafter"/>
</dbReference>
<sequence>MLSPFCHIQLYLASPSSNCISARFLKMLPFINTPFAYVGSALGASVDELKLVFSFYLSYPLAALLKRIPDKEPWKKNLFVISVSLFYLVGLFDLWAGLRTLLISALGAYYISAKINSPYMPWLGFVFLMGHMSVNHIYRQIADDASAIDITGAQMVLVMKLTAFCWNVQDGRLPDSELSDFQREHAVREIPSILDYLGYVFFFPAIMGGPAFDYCDYSRYITTTMFALPPGTDPSKAPPTRKKRKIPRSGTPATIKAFIGTVWVLAFLKFSSWYNTGFVLSDDYMKYRLPRRVWILYMLGMTTRMKYYGVWSLAEGACILSGIGYNGIDPNTGRAKWDRLTNIKPMAIETAQNTRAYLGNWNINTNNWLRNYMYLRVTPKGKKPGARATIATFITSAFWHGFYPGYYLAFILASCLQIIAKSGRRLIRPFFMTPDGKAPLPSKKYYDLFTIFLTQVAFAYTVAPFIILSFNDTMKVWARVYFYTIIGVAASFALFSRRLPFRKTLVKRQSTRTSSIDVSGIEKVAREEAKRETLTRIDSTDGVRRAPTLGIADDPEAEIDEIVLEVKKEIEDRKRRGSIVQGFDVRKAVEEKFKAFQKGGAAKEVLGVQ</sequence>
<dbReference type="InterPro" id="IPR049941">
    <property type="entry name" value="LPLAT_7/PORCN-like"/>
</dbReference>
<evidence type="ECO:0000256" key="2">
    <source>
        <dbReference type="ARBA" id="ARBA00022679"/>
    </source>
</evidence>
<feature type="transmembrane region" description="Helical" evidence="7">
    <location>
        <begin position="35"/>
        <end position="57"/>
    </location>
</feature>
<dbReference type="OrthoDB" id="286734at2759"/>
<dbReference type="AlphaFoldDB" id="A0A9P4KA31"/>
<dbReference type="PANTHER" id="PTHR13906">
    <property type="entry name" value="PORCUPINE"/>
    <property type="match status" value="1"/>
</dbReference>
<keyword evidence="4 7" id="KW-1133">Transmembrane helix</keyword>
<keyword evidence="3 7" id="KW-0812">Transmembrane</keyword>
<feature type="transmembrane region" description="Helical" evidence="7">
    <location>
        <begin position="448"/>
        <end position="470"/>
    </location>
</feature>
<keyword evidence="6" id="KW-0012">Acyltransferase</keyword>
<feature type="transmembrane region" description="Helical" evidence="7">
    <location>
        <begin position="253"/>
        <end position="274"/>
    </location>
</feature>
<dbReference type="GO" id="GO:0003841">
    <property type="term" value="F:1-acylglycerol-3-phosphate O-acyltransferase activity"/>
    <property type="evidence" value="ECO:0007669"/>
    <property type="project" value="TreeGrafter"/>
</dbReference>
<dbReference type="GO" id="GO:0046474">
    <property type="term" value="P:glycerophospholipid biosynthetic process"/>
    <property type="evidence" value="ECO:0007669"/>
    <property type="project" value="TreeGrafter"/>
</dbReference>
<organism evidence="8 9">
    <name type="scientific">Lojkania enalia</name>
    <dbReference type="NCBI Taxonomy" id="147567"/>
    <lineage>
        <taxon>Eukaryota</taxon>
        <taxon>Fungi</taxon>
        <taxon>Dikarya</taxon>
        <taxon>Ascomycota</taxon>
        <taxon>Pezizomycotina</taxon>
        <taxon>Dothideomycetes</taxon>
        <taxon>Pleosporomycetidae</taxon>
        <taxon>Pleosporales</taxon>
        <taxon>Pleosporales incertae sedis</taxon>
        <taxon>Lojkania</taxon>
    </lineage>
</organism>
<keyword evidence="9" id="KW-1185">Reference proteome</keyword>